<dbReference type="InterPro" id="IPR002931">
    <property type="entry name" value="Transglutaminase-like"/>
</dbReference>
<dbReference type="PANTHER" id="PTHR42736:SF1">
    <property type="entry name" value="PROTEIN-GLUTAMINE GAMMA-GLUTAMYLTRANSFERASE"/>
    <property type="match status" value="1"/>
</dbReference>
<dbReference type="Proteomes" id="UP000198881">
    <property type="component" value="Unassembled WGS sequence"/>
</dbReference>
<feature type="transmembrane region" description="Helical" evidence="2">
    <location>
        <begin position="226"/>
        <end position="247"/>
    </location>
</feature>
<evidence type="ECO:0000313" key="5">
    <source>
        <dbReference type="Proteomes" id="UP000198881"/>
    </source>
</evidence>
<dbReference type="RefSeq" id="WP_143109477.1">
    <property type="nucleotide sequence ID" value="NZ_FPCG01000008.1"/>
</dbReference>
<reference evidence="4 5" key="1">
    <citation type="submission" date="2016-10" db="EMBL/GenBank/DDBJ databases">
        <authorList>
            <person name="de Groot N.N."/>
        </authorList>
    </citation>
    <scope>NUCLEOTIDE SEQUENCE [LARGE SCALE GENOMIC DNA]</scope>
    <source>
        <strain evidence="4 5">CGMCC 1.7054</strain>
    </source>
</reference>
<dbReference type="AlphaFoldDB" id="A0A1I7MPC1"/>
<dbReference type="Pfam" id="PF11992">
    <property type="entry name" value="TgpA_N"/>
    <property type="match status" value="1"/>
</dbReference>
<dbReference type="SMART" id="SM00460">
    <property type="entry name" value="TGc"/>
    <property type="match status" value="1"/>
</dbReference>
<proteinExistence type="predicted"/>
<feature type="transmembrane region" description="Helical" evidence="2">
    <location>
        <begin position="35"/>
        <end position="53"/>
    </location>
</feature>
<feature type="region of interest" description="Disordered" evidence="1">
    <location>
        <begin position="596"/>
        <end position="647"/>
    </location>
</feature>
<feature type="transmembrane region" description="Helical" evidence="2">
    <location>
        <begin position="171"/>
        <end position="188"/>
    </location>
</feature>
<sequence>MTALRWASSLSGGLFVAVMVIAATASLDHVFSDAWLPGVAFPTVIALIVAEVVRGLGGRLWLPVLAGAAAGAVTAVRTWWSGTLAGDLIPTRDTVSALLADLERTQHTVRVEQSPIEPHLHVLAILSLVVLLIALIVELIALGLRSPAVAGVPALGIIAAGAVLSGEMTPLPALLLAAAAWLGLLVAGDHASLHRSVSSPASRGQPEDTGAPLGPLPPRPPLRDRLTSLTGAVLAGVTALAVLAMGATQLAPITTGLAPEGHRFLIQDGPVDPASDLGEALRQGSGPVGIEYRSSTGLGVYLRTAVIHDVTASQWVPRETAGGMPPNGTVFTPSGRNLRNMGPTVGIQYPPELEEAVMRPSEQSVDIALTQYRGSWLPLADQPVGQTGVLAEQGWESYPRASTVQRSSNPAVDAQYRSRYWTLPLSAGEISELSAGFGIPPPEAYLGLEAPDESAVGTLVSDPELEGGEIHRLAQEIAAEATSPIEIGQLLQEHFQSGTYRYSETAPVDEGYDGTGIEITEQFLQAQSGYCIHFASAMALMARSLDVPARIVVGYAPTGADADGVHRVEAGSAHAWPELYIYGLGWVPFEPTPTVGRAPTYTQSDSGPAPEEVPTPTSAPAPASEPTPTQTSAALDPGSDAGDTPGPGVDTRAVLTVLIIVIGVAAVALLALAPHLVRSRRRRRRLGRPASPSAVDRSAVIASWQEVEDTALDLGWARHGHESEEAFARRVSRDVGSAMGPGSQTDLLHQLAVAAQWARYASVDSLAPPAADDASSHAAAVVDLLESSAESASRRRAWWLPKSMLRQ</sequence>
<dbReference type="STRING" id="574650.SAMN04487966_10893"/>
<dbReference type="Gene3D" id="3.10.620.30">
    <property type="match status" value="1"/>
</dbReference>
<accession>A0A1I7MPC1</accession>
<name>A0A1I7MPC1_9MICC</name>
<dbReference type="OrthoDB" id="9804023at2"/>
<feature type="compositionally biased region" description="Pro residues" evidence="1">
    <location>
        <begin position="611"/>
        <end position="625"/>
    </location>
</feature>
<dbReference type="Pfam" id="PF01841">
    <property type="entry name" value="Transglut_core"/>
    <property type="match status" value="1"/>
</dbReference>
<evidence type="ECO:0000313" key="4">
    <source>
        <dbReference type="EMBL" id="SFV23766.1"/>
    </source>
</evidence>
<keyword evidence="2" id="KW-0812">Transmembrane</keyword>
<dbReference type="InterPro" id="IPR052901">
    <property type="entry name" value="Bact_TGase-like"/>
</dbReference>
<dbReference type="InterPro" id="IPR038765">
    <property type="entry name" value="Papain-like_cys_pep_sf"/>
</dbReference>
<feature type="transmembrane region" description="Helical" evidence="2">
    <location>
        <begin position="60"/>
        <end position="80"/>
    </location>
</feature>
<dbReference type="InterPro" id="IPR021878">
    <property type="entry name" value="TgpA_N"/>
</dbReference>
<feature type="transmembrane region" description="Helical" evidence="2">
    <location>
        <begin position="120"/>
        <end position="141"/>
    </location>
</feature>
<protein>
    <submittedName>
        <fullName evidence="4">Transglutaminase-like superfamily protein</fullName>
    </submittedName>
</protein>
<dbReference type="EMBL" id="FPCG01000008">
    <property type="protein sequence ID" value="SFV23766.1"/>
    <property type="molecule type" value="Genomic_DNA"/>
</dbReference>
<feature type="region of interest" description="Disordered" evidence="1">
    <location>
        <begin position="196"/>
        <end position="222"/>
    </location>
</feature>
<evidence type="ECO:0000259" key="3">
    <source>
        <dbReference type="SMART" id="SM00460"/>
    </source>
</evidence>
<keyword evidence="2" id="KW-1133">Transmembrane helix</keyword>
<gene>
    <name evidence="4" type="ORF">SAMN04487966_10893</name>
</gene>
<organism evidence="4 5">
    <name type="scientific">Micrococcus terreus</name>
    <dbReference type="NCBI Taxonomy" id="574650"/>
    <lineage>
        <taxon>Bacteria</taxon>
        <taxon>Bacillati</taxon>
        <taxon>Actinomycetota</taxon>
        <taxon>Actinomycetes</taxon>
        <taxon>Micrococcales</taxon>
        <taxon>Micrococcaceae</taxon>
        <taxon>Micrococcus</taxon>
    </lineage>
</organism>
<evidence type="ECO:0000256" key="2">
    <source>
        <dbReference type="SAM" id="Phobius"/>
    </source>
</evidence>
<feature type="transmembrane region" description="Helical" evidence="2">
    <location>
        <begin position="148"/>
        <end position="165"/>
    </location>
</feature>
<keyword evidence="5" id="KW-1185">Reference proteome</keyword>
<keyword evidence="2" id="KW-0472">Membrane</keyword>
<dbReference type="SUPFAM" id="SSF54001">
    <property type="entry name" value="Cysteine proteinases"/>
    <property type="match status" value="1"/>
</dbReference>
<feature type="domain" description="Transglutaminase-like" evidence="3">
    <location>
        <begin position="523"/>
        <end position="593"/>
    </location>
</feature>
<evidence type="ECO:0000256" key="1">
    <source>
        <dbReference type="SAM" id="MobiDB-lite"/>
    </source>
</evidence>
<dbReference type="PANTHER" id="PTHR42736">
    <property type="entry name" value="PROTEIN-GLUTAMINE GAMMA-GLUTAMYLTRANSFERASE"/>
    <property type="match status" value="1"/>
</dbReference>
<feature type="transmembrane region" description="Helical" evidence="2">
    <location>
        <begin position="653"/>
        <end position="677"/>
    </location>
</feature>